<dbReference type="GO" id="GO:0046872">
    <property type="term" value="F:metal ion binding"/>
    <property type="evidence" value="ECO:0007669"/>
    <property type="project" value="UniProtKB-KW"/>
</dbReference>
<gene>
    <name evidence="4" type="ORF">DL546_003385</name>
</gene>
<sequence>MGSTEEEIKLPLIDLSGYINPQKPGDKERVIAEIKDACTNFGFFQLKGHGVPLSLQKGLLKSIDTLFALPDEEKMALSYLKNPSRRGYEKSGMSLREGDALPDSKEAYYIGREDPVTEHYGFYGPNVWPHQIPDDQFRDPVWEYYQATYHLGELIWEILLLALGHPLTIMEQFAKRPMVQMKMIRYPPLAATLPGQFGVGAHNDFGGVTVLLQEPGKHGLEVWIEDKQAWLPVQALEDVYVINCGDMIMNWSGKRFKSAKHRVINKADNEARLSCATFFHGDVNATNPLNPDDPDRSTVGQLLIKRFKSQFSLPKDAISKVAPEQLTA</sequence>
<dbReference type="InterPro" id="IPR027443">
    <property type="entry name" value="IPNS-like_sf"/>
</dbReference>
<dbReference type="Pfam" id="PF03171">
    <property type="entry name" value="2OG-FeII_Oxy"/>
    <property type="match status" value="1"/>
</dbReference>
<reference evidence="4 5" key="1">
    <citation type="submission" date="2018-08" db="EMBL/GenBank/DDBJ databases">
        <title>Draft genome of the lignicolous fungus Coniochaeta pulveracea.</title>
        <authorList>
            <person name="Borstlap C.J."/>
            <person name="De Witt R.N."/>
            <person name="Botha A."/>
            <person name="Volschenk H."/>
        </authorList>
    </citation>
    <scope>NUCLEOTIDE SEQUENCE [LARGE SCALE GENOMIC DNA]</scope>
    <source>
        <strain evidence="4 5">CAB683</strain>
    </source>
</reference>
<keyword evidence="2" id="KW-0560">Oxidoreductase</keyword>
<comment type="similarity">
    <text evidence="1 2">Belongs to the iron/ascorbate-dependent oxidoreductase family.</text>
</comment>
<keyword evidence="5" id="KW-1185">Reference proteome</keyword>
<proteinExistence type="inferred from homology"/>
<dbReference type="GO" id="GO:0016491">
    <property type="term" value="F:oxidoreductase activity"/>
    <property type="evidence" value="ECO:0007669"/>
    <property type="project" value="UniProtKB-KW"/>
</dbReference>
<dbReference type="Proteomes" id="UP000275385">
    <property type="component" value="Unassembled WGS sequence"/>
</dbReference>
<feature type="domain" description="Fe2OG dioxygenase" evidence="3">
    <location>
        <begin position="175"/>
        <end position="281"/>
    </location>
</feature>
<comment type="caution">
    <text evidence="4">The sequence shown here is derived from an EMBL/GenBank/DDBJ whole genome shotgun (WGS) entry which is preliminary data.</text>
</comment>
<dbReference type="Gene3D" id="2.60.120.330">
    <property type="entry name" value="B-lactam Antibiotic, Isopenicillin N Synthase, Chain"/>
    <property type="match status" value="1"/>
</dbReference>
<evidence type="ECO:0000259" key="3">
    <source>
        <dbReference type="PROSITE" id="PS51471"/>
    </source>
</evidence>
<dbReference type="STRING" id="177199.A0A420XYH3"/>
<dbReference type="Pfam" id="PF14226">
    <property type="entry name" value="DIOX_N"/>
    <property type="match status" value="1"/>
</dbReference>
<accession>A0A420XYH3</accession>
<name>A0A420XYH3_9PEZI</name>
<keyword evidence="2" id="KW-0408">Iron</keyword>
<dbReference type="SUPFAM" id="SSF51197">
    <property type="entry name" value="Clavaminate synthase-like"/>
    <property type="match status" value="1"/>
</dbReference>
<dbReference type="InterPro" id="IPR050231">
    <property type="entry name" value="Iron_ascorbate_oxido_reductase"/>
</dbReference>
<dbReference type="InterPro" id="IPR044861">
    <property type="entry name" value="IPNS-like_FE2OG_OXY"/>
</dbReference>
<evidence type="ECO:0000313" key="5">
    <source>
        <dbReference type="Proteomes" id="UP000275385"/>
    </source>
</evidence>
<dbReference type="EMBL" id="QVQW01000094">
    <property type="protein sequence ID" value="RKU40705.1"/>
    <property type="molecule type" value="Genomic_DNA"/>
</dbReference>
<dbReference type="PANTHER" id="PTHR47990">
    <property type="entry name" value="2-OXOGLUTARATE (2OG) AND FE(II)-DEPENDENT OXYGENASE SUPERFAMILY PROTEIN-RELATED"/>
    <property type="match status" value="1"/>
</dbReference>
<dbReference type="OrthoDB" id="288590at2759"/>
<keyword evidence="2" id="KW-0479">Metal-binding</keyword>
<evidence type="ECO:0000256" key="2">
    <source>
        <dbReference type="RuleBase" id="RU003682"/>
    </source>
</evidence>
<organism evidence="4 5">
    <name type="scientific">Coniochaeta pulveracea</name>
    <dbReference type="NCBI Taxonomy" id="177199"/>
    <lineage>
        <taxon>Eukaryota</taxon>
        <taxon>Fungi</taxon>
        <taxon>Dikarya</taxon>
        <taxon>Ascomycota</taxon>
        <taxon>Pezizomycotina</taxon>
        <taxon>Sordariomycetes</taxon>
        <taxon>Sordariomycetidae</taxon>
        <taxon>Coniochaetales</taxon>
        <taxon>Coniochaetaceae</taxon>
        <taxon>Coniochaeta</taxon>
    </lineage>
</organism>
<protein>
    <recommendedName>
        <fullName evidence="3">Fe2OG dioxygenase domain-containing protein</fullName>
    </recommendedName>
</protein>
<dbReference type="PROSITE" id="PS51471">
    <property type="entry name" value="FE2OG_OXY"/>
    <property type="match status" value="1"/>
</dbReference>
<dbReference type="AlphaFoldDB" id="A0A420XYH3"/>
<evidence type="ECO:0000256" key="1">
    <source>
        <dbReference type="ARBA" id="ARBA00008056"/>
    </source>
</evidence>
<dbReference type="InterPro" id="IPR026992">
    <property type="entry name" value="DIOX_N"/>
</dbReference>
<evidence type="ECO:0000313" key="4">
    <source>
        <dbReference type="EMBL" id="RKU40705.1"/>
    </source>
</evidence>
<dbReference type="GO" id="GO:0044283">
    <property type="term" value="P:small molecule biosynthetic process"/>
    <property type="evidence" value="ECO:0007669"/>
    <property type="project" value="UniProtKB-ARBA"/>
</dbReference>
<dbReference type="InterPro" id="IPR005123">
    <property type="entry name" value="Oxoglu/Fe-dep_dioxygenase_dom"/>
</dbReference>